<dbReference type="AlphaFoldDB" id="A0A1I2FQV7"/>
<dbReference type="PANTHER" id="PTHR10188">
    <property type="entry name" value="L-ASPARAGINASE"/>
    <property type="match status" value="1"/>
</dbReference>
<feature type="signal peptide" evidence="5">
    <location>
        <begin position="1"/>
        <end position="22"/>
    </location>
</feature>
<feature type="compositionally biased region" description="Pro residues" evidence="4">
    <location>
        <begin position="44"/>
        <end position="56"/>
    </location>
</feature>
<feature type="chain" id="PRO_5011475569" evidence="5">
    <location>
        <begin position="23"/>
        <end position="369"/>
    </location>
</feature>
<dbReference type="GO" id="GO:0016787">
    <property type="term" value="F:hydrolase activity"/>
    <property type="evidence" value="ECO:0007669"/>
    <property type="project" value="InterPro"/>
</dbReference>
<dbReference type="STRING" id="54.SAMN02745121_06762"/>
<dbReference type="CDD" id="cd04703">
    <property type="entry name" value="Asparaginase_2_like_1"/>
    <property type="match status" value="1"/>
</dbReference>
<feature type="region of interest" description="Disordered" evidence="4">
    <location>
        <begin position="16"/>
        <end position="62"/>
    </location>
</feature>
<name>A0A1I2FQV7_9BACT</name>
<accession>A0A1I2FQV7</accession>
<gene>
    <name evidence="6" type="ORF">SAMN02745121_06762</name>
</gene>
<protein>
    <submittedName>
        <fullName evidence="6">Beta-aspartyl-peptidase (Threonine type)</fullName>
    </submittedName>
</protein>
<evidence type="ECO:0000313" key="7">
    <source>
        <dbReference type="Proteomes" id="UP000199400"/>
    </source>
</evidence>
<keyword evidence="7" id="KW-1185">Reference proteome</keyword>
<dbReference type="PROSITE" id="PS51257">
    <property type="entry name" value="PROKAR_LIPOPROTEIN"/>
    <property type="match status" value="1"/>
</dbReference>
<evidence type="ECO:0000256" key="1">
    <source>
        <dbReference type="PIRSR" id="PIRSR600246-1"/>
    </source>
</evidence>
<dbReference type="SUPFAM" id="SSF56235">
    <property type="entry name" value="N-terminal nucleophile aminohydrolases (Ntn hydrolases)"/>
    <property type="match status" value="1"/>
</dbReference>
<feature type="binding site" evidence="2">
    <location>
        <begin position="281"/>
        <end position="284"/>
    </location>
    <ligand>
        <name>substrate</name>
    </ligand>
</feature>
<evidence type="ECO:0000256" key="3">
    <source>
        <dbReference type="PIRSR" id="PIRSR600246-3"/>
    </source>
</evidence>
<evidence type="ECO:0000256" key="2">
    <source>
        <dbReference type="PIRSR" id="PIRSR600246-2"/>
    </source>
</evidence>
<feature type="active site" description="Nucleophile" evidence="1">
    <location>
        <position position="253"/>
    </location>
</feature>
<dbReference type="EMBL" id="FOMX01000027">
    <property type="protein sequence ID" value="SFF06851.1"/>
    <property type="molecule type" value="Genomic_DNA"/>
</dbReference>
<feature type="binding site" evidence="2">
    <location>
        <begin position="303"/>
        <end position="306"/>
    </location>
    <ligand>
        <name>substrate</name>
    </ligand>
</feature>
<dbReference type="InterPro" id="IPR029055">
    <property type="entry name" value="Ntn_hydrolases_N"/>
</dbReference>
<sequence>MRVQLRPLVVLAAALACGPPPAPRDTSPVPADSRPQPAPKDTSPVPPATPPAPPDSPAVRDLPIRAGADVPAGPLVVTHAGVGSPLSDADGAERAATAGGDVLAAGGSALDAAIAAAVVLEDDPRYNAGTGANIRLDGKTIQLDASLMTDDGRFAAVAAIERVKNPIRAARLVLDSPHVLLVGEGATRFAHKLGLPDEVPRSPQAEAKYAARMKRLREVIEAPGTQEPDWRLYWNYPGEMPPDMVAWRHGGDTVGAVARTADHHFAAALSTGGTSVTLYGRVGDVPIYGAGLFAGPAGAVACTGHGEEIIRQAMARTVYQALAAGTPAREAVARAAAAFDPRWDVGIIAVDRGGWGVAATQPMAHGHVP</sequence>
<organism evidence="6 7">
    <name type="scientific">Nannocystis exedens</name>
    <dbReference type="NCBI Taxonomy" id="54"/>
    <lineage>
        <taxon>Bacteria</taxon>
        <taxon>Pseudomonadati</taxon>
        <taxon>Myxococcota</taxon>
        <taxon>Polyangia</taxon>
        <taxon>Nannocystales</taxon>
        <taxon>Nannocystaceae</taxon>
        <taxon>Nannocystis</taxon>
    </lineage>
</organism>
<evidence type="ECO:0000313" key="6">
    <source>
        <dbReference type="EMBL" id="SFF06851.1"/>
    </source>
</evidence>
<keyword evidence="5" id="KW-0732">Signal</keyword>
<dbReference type="PANTHER" id="PTHR10188:SF13">
    <property type="entry name" value="ISOASPARTYL PEPTIDASE_L-ASPARAGINASE 2-RELATED"/>
    <property type="match status" value="1"/>
</dbReference>
<dbReference type="Gene3D" id="3.60.20.30">
    <property type="entry name" value="(Glycosyl)asparaginase"/>
    <property type="match status" value="1"/>
</dbReference>
<dbReference type="Pfam" id="PF01112">
    <property type="entry name" value="Asparaginase_2"/>
    <property type="match status" value="1"/>
</dbReference>
<dbReference type="Proteomes" id="UP000199400">
    <property type="component" value="Unassembled WGS sequence"/>
</dbReference>
<reference evidence="7" key="1">
    <citation type="submission" date="2016-10" db="EMBL/GenBank/DDBJ databases">
        <authorList>
            <person name="Varghese N."/>
            <person name="Submissions S."/>
        </authorList>
    </citation>
    <scope>NUCLEOTIDE SEQUENCE [LARGE SCALE GENOMIC DNA]</scope>
    <source>
        <strain evidence="7">ATCC 25963</strain>
    </source>
</reference>
<evidence type="ECO:0000256" key="4">
    <source>
        <dbReference type="SAM" id="MobiDB-lite"/>
    </source>
</evidence>
<dbReference type="InterPro" id="IPR000246">
    <property type="entry name" value="Peptidase_T2"/>
</dbReference>
<feature type="site" description="Cleavage; by autolysis" evidence="3">
    <location>
        <begin position="252"/>
        <end position="253"/>
    </location>
</feature>
<proteinExistence type="predicted"/>
<evidence type="ECO:0000256" key="5">
    <source>
        <dbReference type="SAM" id="SignalP"/>
    </source>
</evidence>